<feature type="domain" description="ABC transmembrane type-1" evidence="9">
    <location>
        <begin position="18"/>
        <end position="300"/>
    </location>
</feature>
<feature type="transmembrane region" description="Helical" evidence="7">
    <location>
        <begin position="12"/>
        <end position="34"/>
    </location>
</feature>
<keyword evidence="4 10" id="KW-0067">ATP-binding</keyword>
<dbReference type="SMART" id="SM00382">
    <property type="entry name" value="AAA"/>
    <property type="match status" value="1"/>
</dbReference>
<organism evidence="10 11">
    <name type="scientific">Actinocorallia longicatena</name>
    <dbReference type="NCBI Taxonomy" id="111803"/>
    <lineage>
        <taxon>Bacteria</taxon>
        <taxon>Bacillati</taxon>
        <taxon>Actinomycetota</taxon>
        <taxon>Actinomycetes</taxon>
        <taxon>Streptosporangiales</taxon>
        <taxon>Thermomonosporaceae</taxon>
        <taxon>Actinocorallia</taxon>
    </lineage>
</organism>
<evidence type="ECO:0000256" key="1">
    <source>
        <dbReference type="ARBA" id="ARBA00004651"/>
    </source>
</evidence>
<feature type="domain" description="ABC transporter" evidence="8">
    <location>
        <begin position="334"/>
        <end position="569"/>
    </location>
</feature>
<evidence type="ECO:0000256" key="3">
    <source>
        <dbReference type="ARBA" id="ARBA00022741"/>
    </source>
</evidence>
<dbReference type="EMBL" id="BAAAUV010000010">
    <property type="protein sequence ID" value="GAA3219835.1"/>
    <property type="molecule type" value="Genomic_DNA"/>
</dbReference>
<evidence type="ECO:0000256" key="5">
    <source>
        <dbReference type="ARBA" id="ARBA00022989"/>
    </source>
</evidence>
<proteinExistence type="predicted"/>
<dbReference type="Pfam" id="PF00005">
    <property type="entry name" value="ABC_tran"/>
    <property type="match status" value="1"/>
</dbReference>
<dbReference type="GO" id="GO:0005524">
    <property type="term" value="F:ATP binding"/>
    <property type="evidence" value="ECO:0007669"/>
    <property type="project" value="UniProtKB-KW"/>
</dbReference>
<dbReference type="InterPro" id="IPR017871">
    <property type="entry name" value="ABC_transporter-like_CS"/>
</dbReference>
<feature type="transmembrane region" description="Helical" evidence="7">
    <location>
        <begin position="237"/>
        <end position="261"/>
    </location>
</feature>
<dbReference type="InterPro" id="IPR003593">
    <property type="entry name" value="AAA+_ATPase"/>
</dbReference>
<dbReference type="CDD" id="cd18548">
    <property type="entry name" value="ABC_6TM_Tm287_like"/>
    <property type="match status" value="1"/>
</dbReference>
<feature type="transmembrane region" description="Helical" evidence="7">
    <location>
        <begin position="267"/>
        <end position="295"/>
    </location>
</feature>
<dbReference type="PANTHER" id="PTHR43394:SF1">
    <property type="entry name" value="ATP-BINDING CASSETTE SUB-FAMILY B MEMBER 10, MITOCHONDRIAL"/>
    <property type="match status" value="1"/>
</dbReference>
<dbReference type="PROSITE" id="PS50929">
    <property type="entry name" value="ABC_TM1F"/>
    <property type="match status" value="1"/>
</dbReference>
<gene>
    <name evidence="10" type="ORF">GCM10010468_44120</name>
</gene>
<dbReference type="PANTHER" id="PTHR43394">
    <property type="entry name" value="ATP-DEPENDENT PERMEASE MDL1, MITOCHONDRIAL"/>
    <property type="match status" value="1"/>
</dbReference>
<dbReference type="Gene3D" id="3.40.50.300">
    <property type="entry name" value="P-loop containing nucleotide triphosphate hydrolases"/>
    <property type="match status" value="1"/>
</dbReference>
<evidence type="ECO:0000256" key="4">
    <source>
        <dbReference type="ARBA" id="ARBA00022840"/>
    </source>
</evidence>
<dbReference type="InterPro" id="IPR039421">
    <property type="entry name" value="Type_1_exporter"/>
</dbReference>
<dbReference type="SUPFAM" id="SSF90123">
    <property type="entry name" value="ABC transporter transmembrane region"/>
    <property type="match status" value="1"/>
</dbReference>
<feature type="transmembrane region" description="Helical" evidence="7">
    <location>
        <begin position="133"/>
        <end position="151"/>
    </location>
</feature>
<keyword evidence="2 7" id="KW-0812">Transmembrane</keyword>
<accession>A0ABP6QCG7</accession>
<dbReference type="InterPro" id="IPR027417">
    <property type="entry name" value="P-loop_NTPase"/>
</dbReference>
<keyword evidence="5 7" id="KW-1133">Transmembrane helix</keyword>
<evidence type="ECO:0000313" key="11">
    <source>
        <dbReference type="Proteomes" id="UP001501237"/>
    </source>
</evidence>
<keyword evidence="6 7" id="KW-0472">Membrane</keyword>
<keyword evidence="11" id="KW-1185">Reference proteome</keyword>
<evidence type="ECO:0000256" key="7">
    <source>
        <dbReference type="SAM" id="Phobius"/>
    </source>
</evidence>
<dbReference type="SUPFAM" id="SSF52540">
    <property type="entry name" value="P-loop containing nucleoside triphosphate hydrolases"/>
    <property type="match status" value="1"/>
</dbReference>
<keyword evidence="3" id="KW-0547">Nucleotide-binding</keyword>
<feature type="transmembrane region" description="Helical" evidence="7">
    <location>
        <begin position="54"/>
        <end position="80"/>
    </location>
</feature>
<dbReference type="Proteomes" id="UP001501237">
    <property type="component" value="Unassembled WGS sequence"/>
</dbReference>
<name>A0ABP6QCG7_9ACTN</name>
<protein>
    <submittedName>
        <fullName evidence="10">ABC transporter ATP-binding protein</fullName>
    </submittedName>
</protein>
<dbReference type="Gene3D" id="1.20.1560.10">
    <property type="entry name" value="ABC transporter type 1, transmembrane domain"/>
    <property type="match status" value="1"/>
</dbReference>
<evidence type="ECO:0000256" key="6">
    <source>
        <dbReference type="ARBA" id="ARBA00023136"/>
    </source>
</evidence>
<dbReference type="InterPro" id="IPR036640">
    <property type="entry name" value="ABC1_TM_sf"/>
</dbReference>
<reference evidence="11" key="1">
    <citation type="journal article" date="2019" name="Int. J. Syst. Evol. Microbiol.">
        <title>The Global Catalogue of Microorganisms (GCM) 10K type strain sequencing project: providing services to taxonomists for standard genome sequencing and annotation.</title>
        <authorList>
            <consortium name="The Broad Institute Genomics Platform"/>
            <consortium name="The Broad Institute Genome Sequencing Center for Infectious Disease"/>
            <person name="Wu L."/>
            <person name="Ma J."/>
        </authorList>
    </citation>
    <scope>NUCLEOTIDE SEQUENCE [LARGE SCALE GENOMIC DNA]</scope>
    <source>
        <strain evidence="11">JCM 9377</strain>
    </source>
</reference>
<evidence type="ECO:0000259" key="9">
    <source>
        <dbReference type="PROSITE" id="PS50929"/>
    </source>
</evidence>
<dbReference type="RefSeq" id="WP_344831355.1">
    <property type="nucleotide sequence ID" value="NZ_BAAAUV010000010.1"/>
</dbReference>
<evidence type="ECO:0000256" key="2">
    <source>
        <dbReference type="ARBA" id="ARBA00022692"/>
    </source>
</evidence>
<evidence type="ECO:0000259" key="8">
    <source>
        <dbReference type="PROSITE" id="PS50893"/>
    </source>
</evidence>
<dbReference type="Pfam" id="PF00664">
    <property type="entry name" value="ABC_membrane"/>
    <property type="match status" value="1"/>
</dbReference>
<dbReference type="InterPro" id="IPR011527">
    <property type="entry name" value="ABC1_TM_dom"/>
</dbReference>
<evidence type="ECO:0000313" key="10">
    <source>
        <dbReference type="EMBL" id="GAA3219835.1"/>
    </source>
</evidence>
<dbReference type="InterPro" id="IPR003439">
    <property type="entry name" value="ABC_transporter-like_ATP-bd"/>
</dbReference>
<comment type="caution">
    <text evidence="10">The sequence shown here is derived from an EMBL/GenBank/DDBJ whole genome shotgun (WGS) entry which is preliminary data.</text>
</comment>
<dbReference type="PROSITE" id="PS50893">
    <property type="entry name" value="ABC_TRANSPORTER_2"/>
    <property type="match status" value="1"/>
</dbReference>
<comment type="subcellular location">
    <subcellularLocation>
        <location evidence="1">Cell membrane</location>
        <topology evidence="1">Multi-pass membrane protein</topology>
    </subcellularLocation>
</comment>
<dbReference type="PROSITE" id="PS00211">
    <property type="entry name" value="ABC_TRANSPORTER_1"/>
    <property type="match status" value="1"/>
</dbReference>
<feature type="transmembrane region" description="Helical" evidence="7">
    <location>
        <begin position="157"/>
        <end position="176"/>
    </location>
</feature>
<sequence length="577" mass="61559">MLIRLLRRYLIPYRWLVVAVMGLQLVQTAAALLLPDLSADIIDRGVLPSDVGAIWRLGGVMAAIALVQLVCAVGAVIVAARVSSCLAGDLRTALFGHVQTFSAREMDRFGAPSLVTRTTNDVQQIQMVVQTTLTFLVTAPLMCAGGIVFALRQDLPLSLLLVVIVPVLATVTRMIMRRMAPLSAVLQATIDTVNRIMREQITGQRVIRAFVKETHEQARFAEANDRLTEVSLRVGRLMALIFPVVTALAGVAGVAVVWIGAGRVDSGAIGVGALSAFLGYVLQILGAAIMATYLLPQLPRAEVCARRAAEVLDTHSSVVTPREPARSMPDPGRVELRDVAFHYPGAETAVVTGVGFAATAGETVAIIGGTGSGKSTLLKLIPRLADTSAGAVLVGGVDVRDLDREMLSRTIGYVPQRRFLFSGTIATNLRFGAPDASDDDLWRALDIAQARAFVEDLPGGLDAPISQGGTNVSGGQRQRLAIARALARRPRIYVFDDSFSALDYATDARLREALAATTAEATVIIVAQRVNTIRDADRIVVLDDGHVVGIGTHHELFDANPTYREIVLSQLTGAEAA</sequence>